<evidence type="ECO:0008006" key="2">
    <source>
        <dbReference type="Google" id="ProtNLM"/>
    </source>
</evidence>
<dbReference type="AlphaFoldDB" id="A0A382L2F9"/>
<feature type="non-terminal residue" evidence="1">
    <location>
        <position position="327"/>
    </location>
</feature>
<accession>A0A382L2F9</accession>
<evidence type="ECO:0000313" key="1">
    <source>
        <dbReference type="EMBL" id="SVC31164.1"/>
    </source>
</evidence>
<organism evidence="1">
    <name type="scientific">marine metagenome</name>
    <dbReference type="NCBI Taxonomy" id="408172"/>
    <lineage>
        <taxon>unclassified sequences</taxon>
        <taxon>metagenomes</taxon>
        <taxon>ecological metagenomes</taxon>
    </lineage>
</organism>
<dbReference type="InterPro" id="IPR052918">
    <property type="entry name" value="Motility_Chemotaxis_Reg"/>
</dbReference>
<dbReference type="PANTHER" id="PTHR35580:SF1">
    <property type="entry name" value="PHYTASE-LIKE DOMAIN-CONTAINING PROTEIN"/>
    <property type="match status" value="1"/>
</dbReference>
<reference evidence="1" key="1">
    <citation type="submission" date="2018-05" db="EMBL/GenBank/DDBJ databases">
        <authorList>
            <person name="Lanie J.A."/>
            <person name="Ng W.-L."/>
            <person name="Kazmierczak K.M."/>
            <person name="Andrzejewski T.M."/>
            <person name="Davidsen T.M."/>
            <person name="Wayne K.J."/>
            <person name="Tettelin H."/>
            <person name="Glass J.I."/>
            <person name="Rusch D."/>
            <person name="Podicherti R."/>
            <person name="Tsui H.-C.T."/>
            <person name="Winkler M.E."/>
        </authorList>
    </citation>
    <scope>NUCLEOTIDE SEQUENCE</scope>
</reference>
<protein>
    <recommendedName>
        <fullName evidence="2">Bulb-type lectin domain-containing protein</fullName>
    </recommendedName>
</protein>
<dbReference type="EMBL" id="UINC01084478">
    <property type="protein sequence ID" value="SVC31164.1"/>
    <property type="molecule type" value="Genomic_DNA"/>
</dbReference>
<dbReference type="PANTHER" id="PTHR35580">
    <property type="entry name" value="CELL SURFACE GLYCOPROTEIN (S-LAYER PROTEIN)-LIKE PROTEIN"/>
    <property type="match status" value="1"/>
</dbReference>
<name>A0A382L2F9_9ZZZZ</name>
<sequence length="327" mass="33509">MIRYLCSAFAATAIAIFCLASPASAWSTSDGAVSIHATSSYSGSVPAVQVDSAGNIYACGHFRTTSSRSYDVDPNPAVTVNVSVTGLDSSVISKYSPSGNLLWYLVLDADDDDQVMDCALNAAGTHLAVSGEFKGTMDFPGSAADIASAGNFDAYLALIATSTSTTDTTAPSGVLWGKTLGGTGVDAGTGVGFGSSNEVYVGGHFKGEVDINWGTGSADNRTSTGFEDAFLTKFAVDGSLQWSKTWGGTSNDLLYDLAVDSNDIYVGGYLATVASDYDPGDGEVLIGGTSGGQGGKDSFISKFNASGDLQWAKNFGASSHDMVKGMA</sequence>
<gene>
    <name evidence="1" type="ORF">METZ01_LOCUS284018</name>
</gene>
<proteinExistence type="predicted"/>